<evidence type="ECO:0000313" key="4">
    <source>
        <dbReference type="Proteomes" id="UP000000323"/>
    </source>
</evidence>
<gene>
    <name evidence="3" type="ordered locus">Tter_2836</name>
</gene>
<dbReference type="GO" id="GO:0006260">
    <property type="term" value="P:DNA replication"/>
    <property type="evidence" value="ECO:0007669"/>
    <property type="project" value="InterPro"/>
</dbReference>
<feature type="domain" description="Bacteriophage lambda Replication protein O N-terminal" evidence="2">
    <location>
        <begin position="26"/>
        <end position="112"/>
    </location>
</feature>
<feature type="region of interest" description="Disordered" evidence="1">
    <location>
        <begin position="144"/>
        <end position="172"/>
    </location>
</feature>
<name>D1CIZ9_THET1</name>
<protein>
    <recommendedName>
        <fullName evidence="2">Bacteriophage lambda Replication protein O N-terminal domain-containing protein</fullName>
    </recommendedName>
</protein>
<evidence type="ECO:0000256" key="1">
    <source>
        <dbReference type="SAM" id="MobiDB-lite"/>
    </source>
</evidence>
<feature type="region of interest" description="Disordered" evidence="1">
    <location>
        <begin position="260"/>
        <end position="282"/>
    </location>
</feature>
<evidence type="ECO:0000259" key="2">
    <source>
        <dbReference type="Pfam" id="PF04492"/>
    </source>
</evidence>
<organism evidence="3 4">
    <name type="scientific">Thermobaculum terrenum (strain ATCC BAA-798 / CCMEE 7001 / YNP1)</name>
    <dbReference type="NCBI Taxonomy" id="525904"/>
    <lineage>
        <taxon>Bacteria</taxon>
        <taxon>Bacillati</taxon>
        <taxon>Chloroflexota</taxon>
        <taxon>Chloroflexia</taxon>
        <taxon>Candidatus Thermobaculales</taxon>
        <taxon>Candidatus Thermobaculaceae</taxon>
        <taxon>Thermobaculum</taxon>
    </lineage>
</organism>
<dbReference type="Proteomes" id="UP000000323">
    <property type="component" value="Chromosome 2"/>
</dbReference>
<dbReference type="STRING" id="525904.Tter_2836"/>
<dbReference type="InterPro" id="IPR038454">
    <property type="entry name" value="DnaA_N_sf"/>
</dbReference>
<reference evidence="4" key="1">
    <citation type="journal article" date="2010" name="Stand. Genomic Sci.">
        <title>Complete genome sequence of 'Thermobaculum terrenum' type strain (YNP1).</title>
        <authorList>
            <person name="Kiss H."/>
            <person name="Cleland D."/>
            <person name="Lapidus A."/>
            <person name="Lucas S."/>
            <person name="Glavina Del Rio T."/>
            <person name="Nolan M."/>
            <person name="Tice H."/>
            <person name="Han C."/>
            <person name="Goodwin L."/>
            <person name="Pitluck S."/>
            <person name="Liolios K."/>
            <person name="Ivanova N."/>
            <person name="Mavromatis K."/>
            <person name="Ovchinnikova G."/>
            <person name="Pati A."/>
            <person name="Chen A."/>
            <person name="Palaniappan K."/>
            <person name="Land M."/>
            <person name="Hauser L."/>
            <person name="Chang Y."/>
            <person name="Jeffries C."/>
            <person name="Lu M."/>
            <person name="Brettin T."/>
            <person name="Detter J."/>
            <person name="Goker M."/>
            <person name="Tindall B."/>
            <person name="Beck B."/>
            <person name="McDermott T."/>
            <person name="Woyke T."/>
            <person name="Bristow J."/>
            <person name="Eisen J."/>
            <person name="Markowitz V."/>
            <person name="Hugenholtz P."/>
            <person name="Kyrpides N."/>
            <person name="Klenk H."/>
            <person name="Cheng J."/>
        </authorList>
    </citation>
    <scope>NUCLEOTIDE SEQUENCE [LARGE SCALE GENOMIC DNA]</scope>
    <source>
        <strain evidence="4">ATCC BAA-798 / YNP1</strain>
    </source>
</reference>
<dbReference type="RefSeq" id="WP_012876749.1">
    <property type="nucleotide sequence ID" value="NC_013526.1"/>
</dbReference>
<dbReference type="HOGENOM" id="CLU_754266_0_0_0"/>
<dbReference type="InterPro" id="IPR006497">
    <property type="entry name" value="Phage_lambda_VrpO_N"/>
</dbReference>
<dbReference type="EMBL" id="CP001826">
    <property type="protein sequence ID" value="ACZ43719.1"/>
    <property type="molecule type" value="Genomic_DNA"/>
</dbReference>
<dbReference type="InterPro" id="IPR036388">
    <property type="entry name" value="WH-like_DNA-bd_sf"/>
</dbReference>
<dbReference type="Gene3D" id="3.30.300.180">
    <property type="match status" value="1"/>
</dbReference>
<dbReference type="OrthoDB" id="7510727at2"/>
<dbReference type="KEGG" id="ttr:Tter_2836"/>
<evidence type="ECO:0000313" key="3">
    <source>
        <dbReference type="EMBL" id="ACZ43719.1"/>
    </source>
</evidence>
<accession>D1CIZ9</accession>
<dbReference type="Pfam" id="PF04492">
    <property type="entry name" value="Phage_rep_O"/>
    <property type="match status" value="1"/>
</dbReference>
<dbReference type="Gene3D" id="1.10.10.10">
    <property type="entry name" value="Winged helix-like DNA-binding domain superfamily/Winged helix DNA-binding domain"/>
    <property type="match status" value="1"/>
</dbReference>
<sequence length="367" mass="40824">MPKRQDNNGLPEIDWSRFEGITAPTYTQTPDAVFDWIMPYLTGAELKVLLYIIRRTFGFKKEADAISIEQLCNGIVTRDGRRLDLGTGLKRATVLEALRSLREKNLIIAQQQRDPLTGSKPTVYSLNLRQDYSHSGVYSSIPRSMEEHTPQDAPPYPGVQKGAPQGLPEQDRGVCQEEPNGYAQAYPQQTAQETVKQKTAEELKLISELIKYGVSPSTAQELVEEFDAEHISQQIEMLPHRRPKDPAAVLVKAIRQSWGPPSGYRRSAPADASSGEAGITGEAPAGEADQYAALWARVTDLLAQHLGRPTCNMLFSRARILSAEGDRICVLLAEPWHRTQIKPEHVMAVETVLAMLLGRRVKVEFTA</sequence>
<proteinExistence type="predicted"/>
<keyword evidence="4" id="KW-1185">Reference proteome</keyword>
<dbReference type="AlphaFoldDB" id="D1CIZ9"/>